<dbReference type="Gene3D" id="1.10.1040.10">
    <property type="entry name" value="N-(1-d-carboxylethyl)-l-norvaline Dehydrogenase, domain 2"/>
    <property type="match status" value="1"/>
</dbReference>
<feature type="domain" description="Ketopantoate reductase C-terminal" evidence="6">
    <location>
        <begin position="191"/>
        <end position="316"/>
    </location>
</feature>
<evidence type="ECO:0000313" key="7">
    <source>
        <dbReference type="EMBL" id="OJJ33617.1"/>
    </source>
</evidence>
<dbReference type="InterPro" id="IPR003710">
    <property type="entry name" value="ApbA"/>
</dbReference>
<dbReference type="InterPro" id="IPR036291">
    <property type="entry name" value="NAD(P)-bd_dom_sf"/>
</dbReference>
<dbReference type="SUPFAM" id="SSF48179">
    <property type="entry name" value="6-phosphogluconate dehydrogenase C-terminal domain-like"/>
    <property type="match status" value="1"/>
</dbReference>
<keyword evidence="2 4" id="KW-0521">NADP</keyword>
<dbReference type="Pfam" id="PF02558">
    <property type="entry name" value="ApbA"/>
    <property type="match status" value="1"/>
</dbReference>
<keyword evidence="8" id="KW-1185">Reference proteome</keyword>
<dbReference type="NCBIfam" id="TIGR00745">
    <property type="entry name" value="apbA_panE"/>
    <property type="match status" value="1"/>
</dbReference>
<dbReference type="GO" id="GO:0015940">
    <property type="term" value="P:pantothenate biosynthetic process"/>
    <property type="evidence" value="ECO:0007669"/>
    <property type="project" value="InterPro"/>
</dbReference>
<dbReference type="Pfam" id="PF08546">
    <property type="entry name" value="ApbA_C"/>
    <property type="match status" value="1"/>
</dbReference>
<organism evidence="7 8">
    <name type="scientific">Aspergillus wentii DTO 134E9</name>
    <dbReference type="NCBI Taxonomy" id="1073089"/>
    <lineage>
        <taxon>Eukaryota</taxon>
        <taxon>Fungi</taxon>
        <taxon>Dikarya</taxon>
        <taxon>Ascomycota</taxon>
        <taxon>Pezizomycotina</taxon>
        <taxon>Eurotiomycetes</taxon>
        <taxon>Eurotiomycetidae</taxon>
        <taxon>Eurotiales</taxon>
        <taxon>Aspergillaceae</taxon>
        <taxon>Aspergillus</taxon>
        <taxon>Aspergillus subgen. Cremei</taxon>
    </lineage>
</organism>
<dbReference type="InterPro" id="IPR013328">
    <property type="entry name" value="6PGD_dom2"/>
</dbReference>
<feature type="domain" description="Ketopantoate reductase N-terminal" evidence="5">
    <location>
        <begin position="6"/>
        <end position="161"/>
    </location>
</feature>
<accession>A0A1L9RFG7</accession>
<comment type="similarity">
    <text evidence="1 4">Belongs to the ketopantoate reductase family.</text>
</comment>
<dbReference type="InterPro" id="IPR013752">
    <property type="entry name" value="KPA_reductase"/>
</dbReference>
<keyword evidence="3 4" id="KW-0560">Oxidoreductase</keyword>
<dbReference type="GO" id="GO:0005737">
    <property type="term" value="C:cytoplasm"/>
    <property type="evidence" value="ECO:0007669"/>
    <property type="project" value="TreeGrafter"/>
</dbReference>
<dbReference type="OrthoDB" id="2147163at2759"/>
<evidence type="ECO:0000313" key="8">
    <source>
        <dbReference type="Proteomes" id="UP000184383"/>
    </source>
</evidence>
<dbReference type="Proteomes" id="UP000184383">
    <property type="component" value="Unassembled WGS sequence"/>
</dbReference>
<dbReference type="Gene3D" id="3.40.50.720">
    <property type="entry name" value="NAD(P)-binding Rossmann-like Domain"/>
    <property type="match status" value="1"/>
</dbReference>
<dbReference type="FunFam" id="1.10.1040.10:FF:000017">
    <property type="entry name" value="2-dehydropantoate 2-reductase"/>
    <property type="match status" value="1"/>
</dbReference>
<dbReference type="GeneID" id="63751417"/>
<dbReference type="EC" id="1.1.1.169" evidence="4"/>
<evidence type="ECO:0000256" key="4">
    <source>
        <dbReference type="RuleBase" id="RU362068"/>
    </source>
</evidence>
<dbReference type="SUPFAM" id="SSF51735">
    <property type="entry name" value="NAD(P)-binding Rossmann-fold domains"/>
    <property type="match status" value="1"/>
</dbReference>
<dbReference type="AlphaFoldDB" id="A0A1L9RFG7"/>
<dbReference type="STRING" id="1073089.A0A1L9RFG7"/>
<name>A0A1L9RFG7_ASPWE</name>
<evidence type="ECO:0000256" key="3">
    <source>
        <dbReference type="ARBA" id="ARBA00023002"/>
    </source>
</evidence>
<dbReference type="InterPro" id="IPR013332">
    <property type="entry name" value="KPR_N"/>
</dbReference>
<dbReference type="InterPro" id="IPR051402">
    <property type="entry name" value="KPR-Related"/>
</dbReference>
<dbReference type="RefSeq" id="XP_040687293.1">
    <property type="nucleotide sequence ID" value="XM_040835569.1"/>
</dbReference>
<gene>
    <name evidence="7" type="ORF">ASPWEDRAFT_41475</name>
</gene>
<dbReference type="PANTHER" id="PTHR21708:SF30">
    <property type="entry name" value="2-DEHYDROPANTOATE 2-REDUCTASE-RELATED"/>
    <property type="match status" value="1"/>
</dbReference>
<dbReference type="VEuPathDB" id="FungiDB:ASPWEDRAFT_41475"/>
<dbReference type="PANTHER" id="PTHR21708">
    <property type="entry name" value="PROBABLE 2-DEHYDROPANTOATE 2-REDUCTASE"/>
    <property type="match status" value="1"/>
</dbReference>
<comment type="catalytic activity">
    <reaction evidence="4">
        <text>(R)-pantoate + NADP(+) = 2-dehydropantoate + NADPH + H(+)</text>
        <dbReference type="Rhea" id="RHEA:16233"/>
        <dbReference type="ChEBI" id="CHEBI:11561"/>
        <dbReference type="ChEBI" id="CHEBI:15378"/>
        <dbReference type="ChEBI" id="CHEBI:15980"/>
        <dbReference type="ChEBI" id="CHEBI:57783"/>
        <dbReference type="ChEBI" id="CHEBI:58349"/>
        <dbReference type="EC" id="1.1.1.169"/>
    </reaction>
</comment>
<proteinExistence type="inferred from homology"/>
<comment type="function">
    <text evidence="4">Catalyzes the NADPH-dependent reduction of ketopantoate into pantoic acid.</text>
</comment>
<sequence length="324" mass="35415">MPPKALVFGGGSIGAISTYLLSKSIPPSHLVALCRSNYRVVAEHGFNINSRVWGPNLNVRPTVARSMDEAIQKTPGGFDYILLTTKALSSTTQFPSSIKPLVSPHTAIVLMQNGISIEEPYLTIFPNNPILSAAIYITCTQTKPGIFDHVVLKNIHLGTYPATAPDEHKASADQLVKMLNHGGADATHEPDIQVERWRKLLINASDNPICALGRLRDATFLTIPGAISFMRDVMHEIALVARSVGYHAVDEKIVDQQMALLTAREMPGVEPSMMADAIASRQMEVECILGNTVRIAHDHGVKVPRLETLYYLASALNRSFQSNQ</sequence>
<evidence type="ECO:0000256" key="2">
    <source>
        <dbReference type="ARBA" id="ARBA00022857"/>
    </source>
</evidence>
<dbReference type="EMBL" id="KV878213">
    <property type="protein sequence ID" value="OJJ33617.1"/>
    <property type="molecule type" value="Genomic_DNA"/>
</dbReference>
<reference evidence="8" key="1">
    <citation type="journal article" date="2017" name="Genome Biol.">
        <title>Comparative genomics reveals high biological diversity and specific adaptations in the industrially and medically important fungal genus Aspergillus.</title>
        <authorList>
            <person name="de Vries R.P."/>
            <person name="Riley R."/>
            <person name="Wiebenga A."/>
            <person name="Aguilar-Osorio G."/>
            <person name="Amillis S."/>
            <person name="Uchima C.A."/>
            <person name="Anderluh G."/>
            <person name="Asadollahi M."/>
            <person name="Askin M."/>
            <person name="Barry K."/>
            <person name="Battaglia E."/>
            <person name="Bayram O."/>
            <person name="Benocci T."/>
            <person name="Braus-Stromeyer S.A."/>
            <person name="Caldana C."/>
            <person name="Canovas D."/>
            <person name="Cerqueira G.C."/>
            <person name="Chen F."/>
            <person name="Chen W."/>
            <person name="Choi C."/>
            <person name="Clum A."/>
            <person name="Dos Santos R.A."/>
            <person name="Damasio A.R."/>
            <person name="Diallinas G."/>
            <person name="Emri T."/>
            <person name="Fekete E."/>
            <person name="Flipphi M."/>
            <person name="Freyberg S."/>
            <person name="Gallo A."/>
            <person name="Gournas C."/>
            <person name="Habgood R."/>
            <person name="Hainaut M."/>
            <person name="Harispe M.L."/>
            <person name="Henrissat B."/>
            <person name="Hilden K.S."/>
            <person name="Hope R."/>
            <person name="Hossain A."/>
            <person name="Karabika E."/>
            <person name="Karaffa L."/>
            <person name="Karanyi Z."/>
            <person name="Krasevec N."/>
            <person name="Kuo A."/>
            <person name="Kusch H."/>
            <person name="LaButti K."/>
            <person name="Lagendijk E.L."/>
            <person name="Lapidus A."/>
            <person name="Levasseur A."/>
            <person name="Lindquist E."/>
            <person name="Lipzen A."/>
            <person name="Logrieco A.F."/>
            <person name="MacCabe A."/>
            <person name="Maekelae M.R."/>
            <person name="Malavazi I."/>
            <person name="Melin P."/>
            <person name="Meyer V."/>
            <person name="Mielnichuk N."/>
            <person name="Miskei M."/>
            <person name="Molnar A.P."/>
            <person name="Mule G."/>
            <person name="Ngan C.Y."/>
            <person name="Orejas M."/>
            <person name="Orosz E."/>
            <person name="Ouedraogo J.P."/>
            <person name="Overkamp K.M."/>
            <person name="Park H.-S."/>
            <person name="Perrone G."/>
            <person name="Piumi F."/>
            <person name="Punt P.J."/>
            <person name="Ram A.F."/>
            <person name="Ramon A."/>
            <person name="Rauscher S."/>
            <person name="Record E."/>
            <person name="Riano-Pachon D.M."/>
            <person name="Robert V."/>
            <person name="Roehrig J."/>
            <person name="Ruller R."/>
            <person name="Salamov A."/>
            <person name="Salih N.S."/>
            <person name="Samson R.A."/>
            <person name="Sandor E."/>
            <person name="Sanguinetti M."/>
            <person name="Schuetze T."/>
            <person name="Sepcic K."/>
            <person name="Shelest E."/>
            <person name="Sherlock G."/>
            <person name="Sophianopoulou V."/>
            <person name="Squina F.M."/>
            <person name="Sun H."/>
            <person name="Susca A."/>
            <person name="Todd R.B."/>
            <person name="Tsang A."/>
            <person name="Unkles S.E."/>
            <person name="van de Wiele N."/>
            <person name="van Rossen-Uffink D."/>
            <person name="Oliveira J.V."/>
            <person name="Vesth T.C."/>
            <person name="Visser J."/>
            <person name="Yu J.-H."/>
            <person name="Zhou M."/>
            <person name="Andersen M.R."/>
            <person name="Archer D.B."/>
            <person name="Baker S.E."/>
            <person name="Benoit I."/>
            <person name="Brakhage A.A."/>
            <person name="Braus G.H."/>
            <person name="Fischer R."/>
            <person name="Frisvad J.C."/>
            <person name="Goldman G.H."/>
            <person name="Houbraken J."/>
            <person name="Oakley B."/>
            <person name="Pocsi I."/>
            <person name="Scazzocchio C."/>
            <person name="Seiboth B."/>
            <person name="vanKuyk P.A."/>
            <person name="Wortman J."/>
            <person name="Dyer P.S."/>
            <person name="Grigoriev I.V."/>
        </authorList>
    </citation>
    <scope>NUCLEOTIDE SEQUENCE [LARGE SCALE GENOMIC DNA]</scope>
    <source>
        <strain evidence="8">DTO 134E9</strain>
    </source>
</reference>
<dbReference type="GO" id="GO:0008677">
    <property type="term" value="F:2-dehydropantoate 2-reductase activity"/>
    <property type="evidence" value="ECO:0007669"/>
    <property type="project" value="UniProtKB-EC"/>
</dbReference>
<evidence type="ECO:0000259" key="6">
    <source>
        <dbReference type="Pfam" id="PF08546"/>
    </source>
</evidence>
<evidence type="ECO:0000256" key="1">
    <source>
        <dbReference type="ARBA" id="ARBA00007870"/>
    </source>
</evidence>
<evidence type="ECO:0000259" key="5">
    <source>
        <dbReference type="Pfam" id="PF02558"/>
    </source>
</evidence>
<dbReference type="InterPro" id="IPR008927">
    <property type="entry name" value="6-PGluconate_DH-like_C_sf"/>
</dbReference>
<protein>
    <recommendedName>
        <fullName evidence="4">2-dehydropantoate 2-reductase</fullName>
        <ecNumber evidence="4">1.1.1.169</ecNumber>
    </recommendedName>
    <alternativeName>
        <fullName evidence="4">Ketopantoate reductase</fullName>
    </alternativeName>
</protein>